<dbReference type="Proteomes" id="UP001396334">
    <property type="component" value="Unassembled WGS sequence"/>
</dbReference>
<protein>
    <recommendedName>
        <fullName evidence="3">RRM domain-containing protein</fullName>
    </recommendedName>
</protein>
<gene>
    <name evidence="4" type="ORF">V6N11_035228</name>
</gene>
<name>A0ABR2QZW6_9ROSI</name>
<accession>A0ABR2QZW6</accession>
<dbReference type="Pfam" id="PF00076">
    <property type="entry name" value="RRM_1"/>
    <property type="match status" value="1"/>
</dbReference>
<keyword evidence="5" id="KW-1185">Reference proteome</keyword>
<evidence type="ECO:0000256" key="1">
    <source>
        <dbReference type="PROSITE-ProRule" id="PRU00176"/>
    </source>
</evidence>
<evidence type="ECO:0000313" key="4">
    <source>
        <dbReference type="EMBL" id="KAK9006183.1"/>
    </source>
</evidence>
<dbReference type="EMBL" id="JBBPBN010000029">
    <property type="protein sequence ID" value="KAK9006183.1"/>
    <property type="molecule type" value="Genomic_DNA"/>
</dbReference>
<dbReference type="InterPro" id="IPR000504">
    <property type="entry name" value="RRM_dom"/>
</dbReference>
<dbReference type="SMART" id="SM00360">
    <property type="entry name" value="RRM"/>
    <property type="match status" value="1"/>
</dbReference>
<reference evidence="4 5" key="1">
    <citation type="journal article" date="2024" name="G3 (Bethesda)">
        <title>Genome assembly of Hibiscus sabdariffa L. provides insights into metabolisms of medicinal natural products.</title>
        <authorList>
            <person name="Kim T."/>
        </authorList>
    </citation>
    <scope>NUCLEOTIDE SEQUENCE [LARGE SCALE GENOMIC DNA]</scope>
    <source>
        <strain evidence="4">TK-2024</strain>
        <tissue evidence="4">Old leaves</tissue>
    </source>
</reference>
<keyword evidence="1" id="KW-0694">RNA-binding</keyword>
<feature type="domain" description="RRM" evidence="3">
    <location>
        <begin position="22"/>
        <end position="102"/>
    </location>
</feature>
<dbReference type="CDD" id="cd00590">
    <property type="entry name" value="RRM_SF"/>
    <property type="match status" value="1"/>
</dbReference>
<dbReference type="PROSITE" id="PS50102">
    <property type="entry name" value="RRM"/>
    <property type="match status" value="1"/>
</dbReference>
<sequence length="375" mass="41216">MDSQGCGSRDNVRVGRRRRPGVSVFVDNISRRIHQNTLKEAFQVHGRVVEVFIAYNSLKRLGKPTTFAFVRFEGEEDALKAIAKSNGRLMDGFRIRVFPAKQDNPKLCVKSTSFSATQRRVQAGSWKFRDFRTFKEALLGEGEAVPVGMDGKAVGNGPRDMLVKVIDLAPGVGSVVMDNASSDGDALDSEFEYDGCSNEVVVPEGRSKPEPEKVAFDDQGCGLRDSFFMSGESTELGNNSRLGNKVGPVSNALLDLSDSISHRSRLQEVHVGILEEATGQNLGPQDLSGERKSSELNLRAGFDKFNWWVAQSKRKSKAKKIPRSTSHSKKRCVVLDSSSGREPLAISQEQRFGPKSRSPSVEAYKTLEMGTRVGV</sequence>
<dbReference type="InterPro" id="IPR050441">
    <property type="entry name" value="RBM"/>
</dbReference>
<dbReference type="PANTHER" id="PTHR48034">
    <property type="entry name" value="TRANSFORMER-2 SEX-DETERMINING PROTEIN-RELATED"/>
    <property type="match status" value="1"/>
</dbReference>
<evidence type="ECO:0000256" key="2">
    <source>
        <dbReference type="SAM" id="MobiDB-lite"/>
    </source>
</evidence>
<proteinExistence type="predicted"/>
<evidence type="ECO:0000259" key="3">
    <source>
        <dbReference type="PROSITE" id="PS50102"/>
    </source>
</evidence>
<feature type="region of interest" description="Disordered" evidence="2">
    <location>
        <begin position="339"/>
        <end position="364"/>
    </location>
</feature>
<dbReference type="InterPro" id="IPR012677">
    <property type="entry name" value="Nucleotide-bd_a/b_plait_sf"/>
</dbReference>
<dbReference type="InterPro" id="IPR035979">
    <property type="entry name" value="RBD_domain_sf"/>
</dbReference>
<dbReference type="SUPFAM" id="SSF54928">
    <property type="entry name" value="RNA-binding domain, RBD"/>
    <property type="match status" value="1"/>
</dbReference>
<evidence type="ECO:0000313" key="5">
    <source>
        <dbReference type="Proteomes" id="UP001396334"/>
    </source>
</evidence>
<dbReference type="Gene3D" id="3.30.70.330">
    <property type="match status" value="1"/>
</dbReference>
<comment type="caution">
    <text evidence="4">The sequence shown here is derived from an EMBL/GenBank/DDBJ whole genome shotgun (WGS) entry which is preliminary data.</text>
</comment>
<organism evidence="4 5">
    <name type="scientific">Hibiscus sabdariffa</name>
    <name type="common">roselle</name>
    <dbReference type="NCBI Taxonomy" id="183260"/>
    <lineage>
        <taxon>Eukaryota</taxon>
        <taxon>Viridiplantae</taxon>
        <taxon>Streptophyta</taxon>
        <taxon>Embryophyta</taxon>
        <taxon>Tracheophyta</taxon>
        <taxon>Spermatophyta</taxon>
        <taxon>Magnoliopsida</taxon>
        <taxon>eudicotyledons</taxon>
        <taxon>Gunneridae</taxon>
        <taxon>Pentapetalae</taxon>
        <taxon>rosids</taxon>
        <taxon>malvids</taxon>
        <taxon>Malvales</taxon>
        <taxon>Malvaceae</taxon>
        <taxon>Malvoideae</taxon>
        <taxon>Hibiscus</taxon>
    </lineage>
</organism>